<dbReference type="AlphaFoldDB" id="A0A5C8KKR4"/>
<dbReference type="GO" id="GO:0044341">
    <property type="term" value="P:sodium-dependent phosphate transport"/>
    <property type="evidence" value="ECO:0007669"/>
    <property type="project" value="InterPro"/>
</dbReference>
<comment type="subcellular location">
    <subcellularLocation>
        <location evidence="1">Cell membrane</location>
        <topology evidence="1">Multi-pass membrane protein</topology>
    </subcellularLocation>
</comment>
<evidence type="ECO:0000256" key="3">
    <source>
        <dbReference type="ARBA" id="ARBA00022692"/>
    </source>
</evidence>
<feature type="transmembrane region" description="Helical" evidence="6">
    <location>
        <begin position="135"/>
        <end position="153"/>
    </location>
</feature>
<keyword evidence="3 6" id="KW-0812">Transmembrane</keyword>
<feature type="transmembrane region" description="Helical" evidence="6">
    <location>
        <begin position="6"/>
        <end position="23"/>
    </location>
</feature>
<feature type="transmembrane region" description="Helical" evidence="6">
    <location>
        <begin position="212"/>
        <end position="237"/>
    </location>
</feature>
<dbReference type="PANTHER" id="PTHR10010">
    <property type="entry name" value="SOLUTE CARRIER FAMILY 34 SODIUM PHOSPHATE , MEMBER 2-RELATED"/>
    <property type="match status" value="1"/>
</dbReference>
<feature type="transmembrane region" description="Helical" evidence="6">
    <location>
        <begin position="279"/>
        <end position="299"/>
    </location>
</feature>
<reference evidence="7 8" key="1">
    <citation type="submission" date="2019-08" db="EMBL/GenBank/DDBJ databases">
        <authorList>
            <person name="Karlyshev A.V."/>
        </authorList>
    </citation>
    <scope>NUCLEOTIDE SEQUENCE [LARGE SCALE GENOMIC DNA]</scope>
    <source>
        <strain evidence="7 8">Alg18-2.2</strain>
    </source>
</reference>
<comment type="caution">
    <text evidence="7">The sequence shown here is derived from an EMBL/GenBank/DDBJ whole genome shotgun (WGS) entry which is preliminary data.</text>
</comment>
<dbReference type="OrthoDB" id="9763003at2"/>
<keyword evidence="2" id="KW-1003">Cell membrane</keyword>
<feature type="transmembrane region" description="Helical" evidence="6">
    <location>
        <begin position="249"/>
        <end position="267"/>
    </location>
</feature>
<evidence type="ECO:0000256" key="5">
    <source>
        <dbReference type="ARBA" id="ARBA00023136"/>
    </source>
</evidence>
<sequence length="300" mass="30362">MDLGSLLNFAGGIGLFLLGMRLMSDGLKVAAGPALRGLLATATRSSWRGVGSGVLITSLVQSSSAVIFATIGFVNAGLLNLGQAVWVIFGANVGTTLTSWIVALVGFNIDLQALAMPAIAAGMGLWILGKGRRSALGQALVGFGIFFLGLDVLKDSFAGLGDTFEIDGWVRDGAVGIAVFALVGAVLTVLMQSSSATLAVTLTAAAGGVLPLTAAAAMVIGAKVGTTSTALFAVFGATPAAKRAAASHVAFNLVTALVALPALPWILAGSQWLADALGFASQPATILAVFHTMTAWWAWC</sequence>
<dbReference type="PANTHER" id="PTHR10010:SF46">
    <property type="entry name" value="SODIUM-DEPENDENT PHOSPHATE TRANSPORT PROTEIN 2B"/>
    <property type="match status" value="1"/>
</dbReference>
<feature type="transmembrane region" description="Helical" evidence="6">
    <location>
        <begin position="54"/>
        <end position="78"/>
    </location>
</feature>
<feature type="transmembrane region" description="Helical" evidence="6">
    <location>
        <begin position="111"/>
        <end position="129"/>
    </location>
</feature>
<protein>
    <submittedName>
        <fullName evidence="7">Na/Pi cotransporter family protein</fullName>
    </submittedName>
</protein>
<dbReference type="Pfam" id="PF02690">
    <property type="entry name" value="Na_Pi_cotrans"/>
    <property type="match status" value="2"/>
</dbReference>
<proteinExistence type="predicted"/>
<dbReference type="GO" id="GO:0005886">
    <property type="term" value="C:plasma membrane"/>
    <property type="evidence" value="ECO:0007669"/>
    <property type="project" value="UniProtKB-SubCell"/>
</dbReference>
<keyword evidence="8" id="KW-1185">Reference proteome</keyword>
<dbReference type="GO" id="GO:0005436">
    <property type="term" value="F:sodium:phosphate symporter activity"/>
    <property type="evidence" value="ECO:0007669"/>
    <property type="project" value="InterPro"/>
</dbReference>
<evidence type="ECO:0000256" key="6">
    <source>
        <dbReference type="SAM" id="Phobius"/>
    </source>
</evidence>
<evidence type="ECO:0000256" key="1">
    <source>
        <dbReference type="ARBA" id="ARBA00004651"/>
    </source>
</evidence>
<accession>A0A5C8KKR4</accession>
<dbReference type="Proteomes" id="UP000321248">
    <property type="component" value="Unassembled WGS sequence"/>
</dbReference>
<name>A0A5C8KKR4_9GAMM</name>
<evidence type="ECO:0000313" key="7">
    <source>
        <dbReference type="EMBL" id="TXK60731.1"/>
    </source>
</evidence>
<dbReference type="NCBIfam" id="NF037997">
    <property type="entry name" value="Na_Pi_symport"/>
    <property type="match status" value="1"/>
</dbReference>
<dbReference type="InterPro" id="IPR003841">
    <property type="entry name" value="Na/Pi_transpt"/>
</dbReference>
<evidence type="ECO:0000313" key="8">
    <source>
        <dbReference type="Proteomes" id="UP000321248"/>
    </source>
</evidence>
<keyword evidence="4 6" id="KW-1133">Transmembrane helix</keyword>
<evidence type="ECO:0000256" key="2">
    <source>
        <dbReference type="ARBA" id="ARBA00022475"/>
    </source>
</evidence>
<feature type="transmembrane region" description="Helical" evidence="6">
    <location>
        <begin position="84"/>
        <end position="104"/>
    </location>
</feature>
<dbReference type="RefSeq" id="WP_147892190.1">
    <property type="nucleotide sequence ID" value="NZ_VRTS01000008.1"/>
</dbReference>
<dbReference type="EMBL" id="VRTS01000008">
    <property type="protein sequence ID" value="TXK60731.1"/>
    <property type="molecule type" value="Genomic_DNA"/>
</dbReference>
<organism evidence="7 8">
    <name type="scientific">Alkalisalibacterium limincola</name>
    <dbReference type="NCBI Taxonomy" id="2699169"/>
    <lineage>
        <taxon>Bacteria</taxon>
        <taxon>Pseudomonadati</taxon>
        <taxon>Pseudomonadota</taxon>
        <taxon>Gammaproteobacteria</taxon>
        <taxon>Lysobacterales</taxon>
        <taxon>Lysobacteraceae</taxon>
        <taxon>Alkalisalibacterium</taxon>
    </lineage>
</organism>
<gene>
    <name evidence="7" type="ORF">FU658_11325</name>
</gene>
<keyword evidence="5 6" id="KW-0472">Membrane</keyword>
<feature type="transmembrane region" description="Helical" evidence="6">
    <location>
        <begin position="174"/>
        <end position="192"/>
    </location>
</feature>
<evidence type="ECO:0000256" key="4">
    <source>
        <dbReference type="ARBA" id="ARBA00022989"/>
    </source>
</evidence>